<evidence type="ECO:0000256" key="1">
    <source>
        <dbReference type="SAM" id="Phobius"/>
    </source>
</evidence>
<comment type="caution">
    <text evidence="2">The sequence shown here is derived from an EMBL/GenBank/DDBJ whole genome shotgun (WGS) entry which is preliminary data.</text>
</comment>
<keyword evidence="1" id="KW-1133">Transmembrane helix</keyword>
<sequence length="127" mass="14834">MVVTVMSRYLNNNYLTGGVPAQLANLTNWKSCTYHTIRCLGPFHQDLLIFQIDLFGTALLKFYAYIFMYVDHNQFSGRIPDTFYKHPLLKEMYIDEMDFVQVLTQLVLTKSLNYPMQRVLVLVEVAI</sequence>
<evidence type="ECO:0000313" key="2">
    <source>
        <dbReference type="EMBL" id="KAF6165585.1"/>
    </source>
</evidence>
<dbReference type="AlphaFoldDB" id="A0A7J7NEH8"/>
<reference evidence="2 3" key="1">
    <citation type="journal article" date="2020" name="IScience">
        <title>Genome Sequencing of the Endangered Kingdonia uniflora (Circaeasteraceae, Ranunculales) Reveals Potential Mechanisms of Evolutionary Specialization.</title>
        <authorList>
            <person name="Sun Y."/>
            <person name="Deng T."/>
            <person name="Zhang A."/>
            <person name="Moore M.J."/>
            <person name="Landis J.B."/>
            <person name="Lin N."/>
            <person name="Zhang H."/>
            <person name="Zhang X."/>
            <person name="Huang J."/>
            <person name="Zhang X."/>
            <person name="Sun H."/>
            <person name="Wang H."/>
        </authorList>
    </citation>
    <scope>NUCLEOTIDE SEQUENCE [LARGE SCALE GENOMIC DNA]</scope>
    <source>
        <strain evidence="2">TB1705</strain>
        <tissue evidence="2">Leaf</tissue>
    </source>
</reference>
<name>A0A7J7NEH8_9MAGN</name>
<dbReference type="Proteomes" id="UP000541444">
    <property type="component" value="Unassembled WGS sequence"/>
</dbReference>
<dbReference type="EMBL" id="JACGCM010000841">
    <property type="protein sequence ID" value="KAF6165585.1"/>
    <property type="molecule type" value="Genomic_DNA"/>
</dbReference>
<feature type="transmembrane region" description="Helical" evidence="1">
    <location>
        <begin position="48"/>
        <end position="70"/>
    </location>
</feature>
<dbReference type="SUPFAM" id="SSF52058">
    <property type="entry name" value="L domain-like"/>
    <property type="match status" value="1"/>
</dbReference>
<proteinExistence type="predicted"/>
<keyword evidence="1" id="KW-0472">Membrane</keyword>
<dbReference type="Gene3D" id="3.80.10.10">
    <property type="entry name" value="Ribonuclease Inhibitor"/>
    <property type="match status" value="1"/>
</dbReference>
<protein>
    <submittedName>
        <fullName evidence="2">Uncharacterized protein</fullName>
    </submittedName>
</protein>
<dbReference type="OrthoDB" id="676979at2759"/>
<accession>A0A7J7NEH8</accession>
<evidence type="ECO:0000313" key="3">
    <source>
        <dbReference type="Proteomes" id="UP000541444"/>
    </source>
</evidence>
<keyword evidence="1" id="KW-0812">Transmembrane</keyword>
<organism evidence="2 3">
    <name type="scientific">Kingdonia uniflora</name>
    <dbReference type="NCBI Taxonomy" id="39325"/>
    <lineage>
        <taxon>Eukaryota</taxon>
        <taxon>Viridiplantae</taxon>
        <taxon>Streptophyta</taxon>
        <taxon>Embryophyta</taxon>
        <taxon>Tracheophyta</taxon>
        <taxon>Spermatophyta</taxon>
        <taxon>Magnoliopsida</taxon>
        <taxon>Ranunculales</taxon>
        <taxon>Circaeasteraceae</taxon>
        <taxon>Kingdonia</taxon>
    </lineage>
</organism>
<gene>
    <name evidence="2" type="ORF">GIB67_029363</name>
</gene>
<dbReference type="InterPro" id="IPR032675">
    <property type="entry name" value="LRR_dom_sf"/>
</dbReference>
<keyword evidence="3" id="KW-1185">Reference proteome</keyword>